<dbReference type="EMBL" id="JALNMH010000023">
    <property type="protein sequence ID" value="MCK7595599.1"/>
    <property type="molecule type" value="Genomic_DNA"/>
</dbReference>
<dbReference type="RefSeq" id="WP_248211648.1">
    <property type="nucleotide sequence ID" value="NZ_JALNMH010000023.1"/>
</dbReference>
<evidence type="ECO:0000313" key="7">
    <source>
        <dbReference type="Proteomes" id="UP001431449"/>
    </source>
</evidence>
<feature type="transmembrane region" description="Helical" evidence="5">
    <location>
        <begin position="93"/>
        <end position="116"/>
    </location>
</feature>
<evidence type="ECO:0000256" key="5">
    <source>
        <dbReference type="SAM" id="Phobius"/>
    </source>
</evidence>
<dbReference type="InterPro" id="IPR007318">
    <property type="entry name" value="Phopholipid_MeTrfase"/>
</dbReference>
<evidence type="ECO:0000256" key="3">
    <source>
        <dbReference type="ARBA" id="ARBA00022989"/>
    </source>
</evidence>
<dbReference type="Pfam" id="PF04191">
    <property type="entry name" value="PEMT"/>
    <property type="match status" value="1"/>
</dbReference>
<evidence type="ECO:0000313" key="6">
    <source>
        <dbReference type="EMBL" id="MCK7595599.1"/>
    </source>
</evidence>
<gene>
    <name evidence="6" type="ORF">M0G41_18280</name>
</gene>
<organism evidence="6 7">
    <name type="scientific">Pseudomarimonas salicorniae</name>
    <dbReference type="NCBI Taxonomy" id="2933270"/>
    <lineage>
        <taxon>Bacteria</taxon>
        <taxon>Pseudomonadati</taxon>
        <taxon>Pseudomonadota</taxon>
        <taxon>Gammaproteobacteria</taxon>
        <taxon>Lysobacterales</taxon>
        <taxon>Lysobacteraceae</taxon>
        <taxon>Pseudomarimonas</taxon>
    </lineage>
</organism>
<dbReference type="PANTHER" id="PTHR12714">
    <property type="entry name" value="PROTEIN-S ISOPRENYLCYSTEINE O-METHYLTRANSFERASE"/>
    <property type="match status" value="1"/>
</dbReference>
<dbReference type="PANTHER" id="PTHR12714:SF24">
    <property type="entry name" value="SLR1182 PROTEIN"/>
    <property type="match status" value="1"/>
</dbReference>
<evidence type="ECO:0000256" key="2">
    <source>
        <dbReference type="ARBA" id="ARBA00022692"/>
    </source>
</evidence>
<dbReference type="Proteomes" id="UP001431449">
    <property type="component" value="Unassembled WGS sequence"/>
</dbReference>
<reference evidence="6" key="1">
    <citation type="submission" date="2022-04" db="EMBL/GenBank/DDBJ databases">
        <title>Lysobacter sp. CAU 1642 isolated from sea sand.</title>
        <authorList>
            <person name="Kim W."/>
        </authorList>
    </citation>
    <scope>NUCLEOTIDE SEQUENCE</scope>
    <source>
        <strain evidence="6">CAU 1642</strain>
    </source>
</reference>
<proteinExistence type="predicted"/>
<comment type="subcellular location">
    <subcellularLocation>
        <location evidence="1">Endomembrane system</location>
        <topology evidence="1">Multi-pass membrane protein</topology>
    </subcellularLocation>
</comment>
<feature type="transmembrane region" description="Helical" evidence="5">
    <location>
        <begin position="37"/>
        <end position="61"/>
    </location>
</feature>
<keyword evidence="3 5" id="KW-1133">Transmembrane helix</keyword>
<keyword evidence="2 5" id="KW-0812">Transmembrane</keyword>
<protein>
    <submittedName>
        <fullName evidence="6">Isoprenylcysteine carboxylmethyltransferase family protein</fullName>
    </submittedName>
</protein>
<dbReference type="Gene3D" id="1.20.120.1630">
    <property type="match status" value="1"/>
</dbReference>
<name>A0ABT0GM24_9GAMM</name>
<keyword evidence="7" id="KW-1185">Reference proteome</keyword>
<evidence type="ECO:0000256" key="4">
    <source>
        <dbReference type="ARBA" id="ARBA00023136"/>
    </source>
</evidence>
<sequence>MAALELRVPPLAVLGLAVALLAGMEWLAPSPGGVPLGLRPALTTLLVLSGAAVALSGVLSFRRQRTTVNPLSPDQASSLVCSGIYRFSRNPMYLGFLLLLGAAAAWLSSLHALWLMPAFVLYLNRFQIEPEERALAARFGAEFSAYRQRVRRWI</sequence>
<keyword evidence="4 5" id="KW-0472">Membrane</keyword>
<evidence type="ECO:0000256" key="1">
    <source>
        <dbReference type="ARBA" id="ARBA00004127"/>
    </source>
</evidence>
<accession>A0ABT0GM24</accession>
<comment type="caution">
    <text evidence="6">The sequence shown here is derived from an EMBL/GenBank/DDBJ whole genome shotgun (WGS) entry which is preliminary data.</text>
</comment>